<keyword evidence="3 6" id="KW-0732">Signal</keyword>
<dbReference type="Proteomes" id="UP000313359">
    <property type="component" value="Unassembled WGS sequence"/>
</dbReference>
<evidence type="ECO:0000313" key="7">
    <source>
        <dbReference type="EMBL" id="RPD55110.1"/>
    </source>
</evidence>
<evidence type="ECO:0000256" key="3">
    <source>
        <dbReference type="ARBA" id="ARBA00022729"/>
    </source>
</evidence>
<dbReference type="InterPro" id="IPR029058">
    <property type="entry name" value="AB_hydrolase_fold"/>
</dbReference>
<keyword evidence="8" id="KW-1185">Reference proteome</keyword>
<dbReference type="PANTHER" id="PTHR11010:SF23">
    <property type="entry name" value="SERINE PEPTIDASE"/>
    <property type="match status" value="1"/>
</dbReference>
<dbReference type="Gene3D" id="3.40.50.1820">
    <property type="entry name" value="alpha/beta hydrolase"/>
    <property type="match status" value="2"/>
</dbReference>
<comment type="similarity">
    <text evidence="1">Belongs to the peptidase S28 family.</text>
</comment>
<keyword evidence="2" id="KW-0645">Protease</keyword>
<keyword evidence="5" id="KW-0325">Glycoprotein</keyword>
<evidence type="ECO:0000256" key="5">
    <source>
        <dbReference type="ARBA" id="ARBA00023180"/>
    </source>
</evidence>
<dbReference type="GO" id="GO:0008239">
    <property type="term" value="F:dipeptidyl-peptidase activity"/>
    <property type="evidence" value="ECO:0007669"/>
    <property type="project" value="TreeGrafter"/>
</dbReference>
<name>A0A5C2RW91_9APHY</name>
<sequence>MFTANLLLSSLFLASSVAALSPLLDPWHARPHIPYVDEPDDSVSVFHVSTHQLISSYKETFYFDQLIDHNNPKLGTFKQRYWHNYEFYEPGGTIVLSTPGEVNAEHFSSYLTNSTINGMIAQATDGATIIIEHRFFGESNPYPDLSVESLRVHTIQQAIDDLEYFAKNVKLPMPGGDEVTPDKALWILIGGSYPGALVSYVMQNKPGLFFAGYSSSGVVQAIGHFWGYFEPIREWMPKNCSSDVEAVIKYIDETFDSGNATAIHDMKAIFGLEDIVHQDDFGAAMKLVLNYWQGGNINQESVGFYGFCDALEVDKGKSAPASGWGLDHALKAWGAYWKNSFYTSACGNATAEDCFGTHDPNSSSWNNTELSDSRSWKWMTCNEFGFFPVGASEGYPTIVSRHLTPEHSERGCQYDFPGAFTGLKKSSLLNALKVNVAYGGWNITTERLIFANGERDPWREATVAANGASFPKMDLQPHLLSDGFHCSDMLASEGSSKAVKAVQDAAVGYMAKWYADWKKKQSA</sequence>
<evidence type="ECO:0000256" key="4">
    <source>
        <dbReference type="ARBA" id="ARBA00022801"/>
    </source>
</evidence>
<protein>
    <submittedName>
        <fullName evidence="7">Peptidase S28</fullName>
    </submittedName>
</protein>
<evidence type="ECO:0000313" key="8">
    <source>
        <dbReference type="Proteomes" id="UP000313359"/>
    </source>
</evidence>
<proteinExistence type="inferred from homology"/>
<dbReference type="Pfam" id="PF05577">
    <property type="entry name" value="Peptidase_S28"/>
    <property type="match status" value="1"/>
</dbReference>
<feature type="signal peptide" evidence="6">
    <location>
        <begin position="1"/>
        <end position="19"/>
    </location>
</feature>
<dbReference type="EMBL" id="ML122298">
    <property type="protein sequence ID" value="RPD55110.1"/>
    <property type="molecule type" value="Genomic_DNA"/>
</dbReference>
<evidence type="ECO:0000256" key="6">
    <source>
        <dbReference type="SAM" id="SignalP"/>
    </source>
</evidence>
<dbReference type="GO" id="GO:0070008">
    <property type="term" value="F:serine-type exopeptidase activity"/>
    <property type="evidence" value="ECO:0007669"/>
    <property type="project" value="InterPro"/>
</dbReference>
<dbReference type="PANTHER" id="PTHR11010">
    <property type="entry name" value="PROTEASE S28 PRO-X CARBOXYPEPTIDASE-RELATED"/>
    <property type="match status" value="1"/>
</dbReference>
<feature type="chain" id="PRO_5022984725" evidence="6">
    <location>
        <begin position="20"/>
        <end position="523"/>
    </location>
</feature>
<dbReference type="InterPro" id="IPR008758">
    <property type="entry name" value="Peptidase_S28"/>
</dbReference>
<dbReference type="OrthoDB" id="1735038at2759"/>
<keyword evidence="4" id="KW-0378">Hydrolase</keyword>
<accession>A0A5C2RW91</accession>
<dbReference type="SUPFAM" id="SSF53474">
    <property type="entry name" value="alpha/beta-Hydrolases"/>
    <property type="match status" value="1"/>
</dbReference>
<dbReference type="GO" id="GO:0006508">
    <property type="term" value="P:proteolysis"/>
    <property type="evidence" value="ECO:0007669"/>
    <property type="project" value="UniProtKB-KW"/>
</dbReference>
<evidence type="ECO:0000256" key="1">
    <source>
        <dbReference type="ARBA" id="ARBA00011079"/>
    </source>
</evidence>
<evidence type="ECO:0000256" key="2">
    <source>
        <dbReference type="ARBA" id="ARBA00022670"/>
    </source>
</evidence>
<dbReference type="AlphaFoldDB" id="A0A5C2RW91"/>
<gene>
    <name evidence="7" type="ORF">L227DRAFT_566836</name>
</gene>
<reference evidence="7" key="1">
    <citation type="journal article" date="2018" name="Genome Biol. Evol.">
        <title>Genomics and development of Lentinus tigrinus, a white-rot wood-decaying mushroom with dimorphic fruiting bodies.</title>
        <authorList>
            <person name="Wu B."/>
            <person name="Xu Z."/>
            <person name="Knudson A."/>
            <person name="Carlson A."/>
            <person name="Chen N."/>
            <person name="Kovaka S."/>
            <person name="LaButti K."/>
            <person name="Lipzen A."/>
            <person name="Pennachio C."/>
            <person name="Riley R."/>
            <person name="Schakwitz W."/>
            <person name="Umezawa K."/>
            <person name="Ohm R.A."/>
            <person name="Grigoriev I.V."/>
            <person name="Nagy L.G."/>
            <person name="Gibbons J."/>
            <person name="Hibbett D."/>
        </authorList>
    </citation>
    <scope>NUCLEOTIDE SEQUENCE [LARGE SCALE GENOMIC DNA]</scope>
    <source>
        <strain evidence="7">ALCF2SS1-6</strain>
    </source>
</reference>
<organism evidence="7 8">
    <name type="scientific">Lentinus tigrinus ALCF2SS1-6</name>
    <dbReference type="NCBI Taxonomy" id="1328759"/>
    <lineage>
        <taxon>Eukaryota</taxon>
        <taxon>Fungi</taxon>
        <taxon>Dikarya</taxon>
        <taxon>Basidiomycota</taxon>
        <taxon>Agaricomycotina</taxon>
        <taxon>Agaricomycetes</taxon>
        <taxon>Polyporales</taxon>
        <taxon>Polyporaceae</taxon>
        <taxon>Lentinus</taxon>
    </lineage>
</organism>